<evidence type="ECO:0000256" key="1">
    <source>
        <dbReference type="SAM" id="Phobius"/>
    </source>
</evidence>
<keyword evidence="1" id="KW-1133">Transmembrane helix</keyword>
<dbReference type="EMBL" id="JADYXP020000010">
    <property type="protein sequence ID" value="KAL0115789.1"/>
    <property type="molecule type" value="Genomic_DNA"/>
</dbReference>
<proteinExistence type="predicted"/>
<reference evidence="2 3" key="1">
    <citation type="submission" date="2023-03" db="EMBL/GenBank/DDBJ databases">
        <title>High recombination rates correlate with genetic variation in Cardiocondyla obscurior ants.</title>
        <authorList>
            <person name="Errbii M."/>
        </authorList>
    </citation>
    <scope>NUCLEOTIDE SEQUENCE [LARGE SCALE GENOMIC DNA]</scope>
    <source>
        <strain evidence="2">Alpha-2009</strain>
        <tissue evidence="2">Whole body</tissue>
    </source>
</reference>
<evidence type="ECO:0000313" key="2">
    <source>
        <dbReference type="EMBL" id="KAL0115789.1"/>
    </source>
</evidence>
<keyword evidence="1" id="KW-0812">Transmembrane</keyword>
<dbReference type="AlphaFoldDB" id="A0AAW2FL71"/>
<comment type="caution">
    <text evidence="2">The sequence shown here is derived from an EMBL/GenBank/DDBJ whole genome shotgun (WGS) entry which is preliminary data.</text>
</comment>
<protein>
    <submittedName>
        <fullName evidence="2">Uncharacterized protein</fullName>
    </submittedName>
</protein>
<dbReference type="Proteomes" id="UP001430953">
    <property type="component" value="Unassembled WGS sequence"/>
</dbReference>
<sequence>MQIEWALLLNQCSRALCDHYGQRSGEASARERERDRETRAEETFCSRMNPYARRSCDKPGSLPGRSHAYAQAVGCVRERHTHARARAPLNTLDKLVHGVRTGSLLRPANRYLTARHWCRRSLSIFKERVQERVHSITKYISFFFFLFIYLFFYFKPTDYDRSLSFEKKTQVEERASYLFLSLQSSWLRPLKKRKEARPERNAYYLESVCRSVTKTKLQLENCGNKSGYANRRILNFLRYIWKISKKRNRCFSPDFRRKKKKKKKKKTIERQWSSLKICYSGGVLKFSYSQESPARIRNGPFTETLTQFCILILLLSAIRYVYSVDGRHRKQTMRLCLTITH</sequence>
<organism evidence="2 3">
    <name type="scientific">Cardiocondyla obscurior</name>
    <dbReference type="NCBI Taxonomy" id="286306"/>
    <lineage>
        <taxon>Eukaryota</taxon>
        <taxon>Metazoa</taxon>
        <taxon>Ecdysozoa</taxon>
        <taxon>Arthropoda</taxon>
        <taxon>Hexapoda</taxon>
        <taxon>Insecta</taxon>
        <taxon>Pterygota</taxon>
        <taxon>Neoptera</taxon>
        <taxon>Endopterygota</taxon>
        <taxon>Hymenoptera</taxon>
        <taxon>Apocrita</taxon>
        <taxon>Aculeata</taxon>
        <taxon>Formicoidea</taxon>
        <taxon>Formicidae</taxon>
        <taxon>Myrmicinae</taxon>
        <taxon>Cardiocondyla</taxon>
    </lineage>
</organism>
<evidence type="ECO:0000313" key="3">
    <source>
        <dbReference type="Proteomes" id="UP001430953"/>
    </source>
</evidence>
<keyword evidence="1" id="KW-0472">Membrane</keyword>
<feature type="transmembrane region" description="Helical" evidence="1">
    <location>
        <begin position="136"/>
        <end position="154"/>
    </location>
</feature>
<accession>A0AAW2FL71</accession>
<feature type="transmembrane region" description="Helical" evidence="1">
    <location>
        <begin position="304"/>
        <end position="322"/>
    </location>
</feature>
<keyword evidence="3" id="KW-1185">Reference proteome</keyword>
<gene>
    <name evidence="2" type="ORF">PUN28_010966</name>
</gene>
<name>A0AAW2FL71_9HYME</name>